<proteinExistence type="predicted"/>
<protein>
    <submittedName>
        <fullName evidence="1">Uncharacterized protein</fullName>
    </submittedName>
</protein>
<dbReference type="EMBL" id="LAZR01034746">
    <property type="protein sequence ID" value="KKL44471.1"/>
    <property type="molecule type" value="Genomic_DNA"/>
</dbReference>
<organism evidence="1">
    <name type="scientific">marine sediment metagenome</name>
    <dbReference type="NCBI Taxonomy" id="412755"/>
    <lineage>
        <taxon>unclassified sequences</taxon>
        <taxon>metagenomes</taxon>
        <taxon>ecological metagenomes</taxon>
    </lineage>
</organism>
<accession>A0A0F9CSM9</accession>
<feature type="non-terminal residue" evidence="1">
    <location>
        <position position="48"/>
    </location>
</feature>
<comment type="caution">
    <text evidence="1">The sequence shown here is derived from an EMBL/GenBank/DDBJ whole genome shotgun (WGS) entry which is preliminary data.</text>
</comment>
<name>A0A0F9CSM9_9ZZZZ</name>
<dbReference type="AlphaFoldDB" id="A0A0F9CSM9"/>
<sequence>MIKVFLISLSIEYNIPFPETLARNIDKFIEKFHISYEILFNYLLNDHF</sequence>
<evidence type="ECO:0000313" key="1">
    <source>
        <dbReference type="EMBL" id="KKL44471.1"/>
    </source>
</evidence>
<reference evidence="1" key="1">
    <citation type="journal article" date="2015" name="Nature">
        <title>Complex archaea that bridge the gap between prokaryotes and eukaryotes.</title>
        <authorList>
            <person name="Spang A."/>
            <person name="Saw J.H."/>
            <person name="Jorgensen S.L."/>
            <person name="Zaremba-Niedzwiedzka K."/>
            <person name="Martijn J."/>
            <person name="Lind A.E."/>
            <person name="van Eijk R."/>
            <person name="Schleper C."/>
            <person name="Guy L."/>
            <person name="Ettema T.J."/>
        </authorList>
    </citation>
    <scope>NUCLEOTIDE SEQUENCE</scope>
</reference>
<gene>
    <name evidence="1" type="ORF">LCGC14_2365330</name>
</gene>